<dbReference type="Proteomes" id="UP000308935">
    <property type="component" value="Segment"/>
</dbReference>
<proteinExistence type="predicted"/>
<evidence type="ECO:0000313" key="1">
    <source>
        <dbReference type="EMBL" id="QBQ73484.1"/>
    </source>
</evidence>
<name>A0A482MIB5_9CAUD</name>
<evidence type="ECO:0000313" key="2">
    <source>
        <dbReference type="Proteomes" id="UP000308935"/>
    </source>
</evidence>
<organism evidence="1 2">
    <name type="scientific">Nodularia phage vB_NspS-kac65v162</name>
    <dbReference type="NCBI Taxonomy" id="2557581"/>
    <lineage>
        <taxon>Viruses</taxon>
        <taxon>Duplodnaviria</taxon>
        <taxon>Heunggongvirae</taxon>
        <taxon>Uroviricota</taxon>
        <taxon>Caudoviricetes</taxon>
        <taxon>Ravarandavirus</taxon>
        <taxon>Ravarandavirus kac65v151</taxon>
    </lineage>
</organism>
<gene>
    <name evidence="1" type="ORF">kac65v162_gp040</name>
</gene>
<dbReference type="EMBL" id="MK605244">
    <property type="protein sequence ID" value="QBQ73484.1"/>
    <property type="molecule type" value="Genomic_DNA"/>
</dbReference>
<protein>
    <submittedName>
        <fullName evidence="1">Uncharacterized protein</fullName>
    </submittedName>
</protein>
<accession>A0A482MIB5</accession>
<sequence length="165" mass="18325">MMKRNSKTLFLKSLSTTTPIPWINDAPDFSRFTEPTLSVLQKSWNDFVLSGEELEIIPDPEPAPEPLTPNWQLFGAMLQFSAPGVLSDLYIKMDSGVGFSSIHNWIVAFMSNFSESRIPSMVADWNLFIGKNTGLLNTQDIELINQSFVTANIPISLEANGTIGL</sequence>
<reference evidence="1 2" key="1">
    <citation type="submission" date="2019-03" db="EMBL/GenBank/DDBJ databases">
        <title>Diversity and diversification of Nodularia spumigena cyanophages in the Baltic Sea.</title>
        <authorList>
            <person name="Sulcius S."/>
            <person name="Holmfeldt K."/>
            <person name="Simoliunas E."/>
        </authorList>
    </citation>
    <scope>NUCLEOTIDE SEQUENCE [LARGE SCALE GENOMIC DNA]</scope>
</reference>